<dbReference type="GO" id="GO:0030288">
    <property type="term" value="C:outer membrane-bounded periplasmic space"/>
    <property type="evidence" value="ECO:0007669"/>
    <property type="project" value="TreeGrafter"/>
</dbReference>
<proteinExistence type="predicted"/>
<dbReference type="EMBL" id="NOJZ02000002">
    <property type="protein sequence ID" value="RDY24605.1"/>
    <property type="molecule type" value="Genomic_DNA"/>
</dbReference>
<dbReference type="PANTHER" id="PTHR32060:SF30">
    <property type="entry name" value="CARBOXY-TERMINAL PROCESSING PROTEASE CTPA"/>
    <property type="match status" value="1"/>
</dbReference>
<sequence length="402" mass="46177">MRGKVLLLIIIVFFSITLVVSSYSKVEDLSMEEKLQDFEYIYNVIKEGYPYLDVNKRLNNIDWLSNKENYINRIKSTKNDKEFIKELSEVIDELNNGHTNLIKDKDKYKIFKESYSKQGLYDFFDDEKVKDRYDSLSKIGINLNKETKHFNNNLILKDVVKDKVGYMNLPKMSPKSGSIKKDMKTILDYIKTLDNHKTLIIDIRGNRGGNDVYWKEIVSNISNQDIKTKGFSLFRGKSKVINYYIKAKNIKLTSIDKLPESVIKNAPNEVSEKFSGFLELENTIKTNHSSKFKGNIYLLVDEQVFSSAESFAVFCKDTKFATLVGNTTGGGGGGYGPVLFNLKNSGLIVRINSDMFLTRNGICDEEFKVTPDFLLKNDKRTKEFKDDNCIKKVLEIEGIDLN</sequence>
<feature type="coiled-coil region" evidence="1">
    <location>
        <begin position="67"/>
        <end position="104"/>
    </location>
</feature>
<dbReference type="GO" id="GO:0007165">
    <property type="term" value="P:signal transduction"/>
    <property type="evidence" value="ECO:0007669"/>
    <property type="project" value="TreeGrafter"/>
</dbReference>
<organism evidence="3 4">
    <name type="scientific">Romboutsia maritimum</name>
    <dbReference type="NCBI Taxonomy" id="2020948"/>
    <lineage>
        <taxon>Bacteria</taxon>
        <taxon>Bacillati</taxon>
        <taxon>Bacillota</taxon>
        <taxon>Clostridia</taxon>
        <taxon>Peptostreptococcales</taxon>
        <taxon>Peptostreptococcaceae</taxon>
        <taxon>Romboutsia</taxon>
    </lineage>
</organism>
<evidence type="ECO:0000256" key="1">
    <source>
        <dbReference type="SAM" id="Coils"/>
    </source>
</evidence>
<name>A0A371IVU7_9FIRM</name>
<comment type="caution">
    <text evidence="3">The sequence shown here is derived from an EMBL/GenBank/DDBJ whole genome shotgun (WGS) entry which is preliminary data.</text>
</comment>
<dbReference type="AlphaFoldDB" id="A0A371IVU7"/>
<reference evidence="3 4" key="1">
    <citation type="journal article" date="2017" name="Genome Announc.">
        <title>Draft Genome Sequence of Romboutsia maritimum sp. nov. Strain CCRI-22766(T), Isolated from Coastal Estuarine Mud.</title>
        <authorList>
            <person name="Maheux A.F."/>
            <person name="Boudreau D.K."/>
            <person name="Berube E."/>
            <person name="Boissinot M."/>
            <person name="Raymond F."/>
            <person name="Brodeur S."/>
            <person name="Corbeil J."/>
            <person name="Brightwell G."/>
            <person name="Broda D."/>
            <person name="Omar R.F."/>
            <person name="Bergeron M.G."/>
        </authorList>
    </citation>
    <scope>NUCLEOTIDE SEQUENCE [LARGE SCALE GENOMIC DNA]</scope>
    <source>
        <strain evidence="3 4">CCRI-22766</strain>
    </source>
</reference>
<protein>
    <submittedName>
        <fullName evidence="3">Peptidase S41</fullName>
    </submittedName>
</protein>
<keyword evidence="1" id="KW-0175">Coiled coil</keyword>
<evidence type="ECO:0000259" key="2">
    <source>
        <dbReference type="Pfam" id="PF03572"/>
    </source>
</evidence>
<dbReference type="OrthoDB" id="1653205at2"/>
<dbReference type="GO" id="GO:0004175">
    <property type="term" value="F:endopeptidase activity"/>
    <property type="evidence" value="ECO:0007669"/>
    <property type="project" value="TreeGrafter"/>
</dbReference>
<dbReference type="Gene3D" id="3.30.750.44">
    <property type="match status" value="1"/>
</dbReference>
<keyword evidence="4" id="KW-1185">Reference proteome</keyword>
<dbReference type="InterPro" id="IPR005151">
    <property type="entry name" value="Tail-specific_protease"/>
</dbReference>
<evidence type="ECO:0000313" key="4">
    <source>
        <dbReference type="Proteomes" id="UP000243494"/>
    </source>
</evidence>
<evidence type="ECO:0000313" key="3">
    <source>
        <dbReference type="EMBL" id="RDY24605.1"/>
    </source>
</evidence>
<accession>A0A371IVU7</accession>
<feature type="domain" description="Tail specific protease" evidence="2">
    <location>
        <begin position="163"/>
        <end position="373"/>
    </location>
</feature>
<dbReference type="RefSeq" id="WP_095405991.1">
    <property type="nucleotide sequence ID" value="NZ_NOJZ02000002.1"/>
</dbReference>
<dbReference type="InterPro" id="IPR029045">
    <property type="entry name" value="ClpP/crotonase-like_dom_sf"/>
</dbReference>
<dbReference type="Pfam" id="PF03572">
    <property type="entry name" value="Peptidase_S41"/>
    <property type="match status" value="1"/>
</dbReference>
<dbReference type="GO" id="GO:0006508">
    <property type="term" value="P:proteolysis"/>
    <property type="evidence" value="ECO:0007669"/>
    <property type="project" value="InterPro"/>
</dbReference>
<dbReference type="PANTHER" id="PTHR32060">
    <property type="entry name" value="TAIL-SPECIFIC PROTEASE"/>
    <property type="match status" value="1"/>
</dbReference>
<dbReference type="Proteomes" id="UP000243494">
    <property type="component" value="Unassembled WGS sequence"/>
</dbReference>
<dbReference type="SUPFAM" id="SSF52096">
    <property type="entry name" value="ClpP/crotonase"/>
    <property type="match status" value="1"/>
</dbReference>
<dbReference type="Gene3D" id="3.90.226.10">
    <property type="entry name" value="2-enoyl-CoA Hydratase, Chain A, domain 1"/>
    <property type="match status" value="1"/>
</dbReference>
<dbReference type="GO" id="GO:0008236">
    <property type="term" value="F:serine-type peptidase activity"/>
    <property type="evidence" value="ECO:0007669"/>
    <property type="project" value="InterPro"/>
</dbReference>
<gene>
    <name evidence="3" type="ORF">CHF27_002895</name>
</gene>